<organism evidence="1 2">
    <name type="scientific">Hypsibius exemplaris</name>
    <name type="common">Freshwater tardigrade</name>
    <dbReference type="NCBI Taxonomy" id="2072580"/>
    <lineage>
        <taxon>Eukaryota</taxon>
        <taxon>Metazoa</taxon>
        <taxon>Ecdysozoa</taxon>
        <taxon>Tardigrada</taxon>
        <taxon>Eutardigrada</taxon>
        <taxon>Parachela</taxon>
        <taxon>Hypsibioidea</taxon>
        <taxon>Hypsibiidae</taxon>
        <taxon>Hypsibius</taxon>
    </lineage>
</organism>
<protein>
    <submittedName>
        <fullName evidence="1">Uncharacterized protein</fullName>
    </submittedName>
</protein>
<evidence type="ECO:0000313" key="2">
    <source>
        <dbReference type="Proteomes" id="UP000192578"/>
    </source>
</evidence>
<proteinExistence type="predicted"/>
<dbReference type="AlphaFoldDB" id="A0A1W0WJE1"/>
<dbReference type="Proteomes" id="UP000192578">
    <property type="component" value="Unassembled WGS sequence"/>
</dbReference>
<accession>A0A1W0WJE1</accession>
<evidence type="ECO:0000313" key="1">
    <source>
        <dbReference type="EMBL" id="OQV15340.1"/>
    </source>
</evidence>
<gene>
    <name evidence="1" type="ORF">BV898_10446</name>
</gene>
<name>A0A1W0WJE1_HYPEX</name>
<keyword evidence="2" id="KW-1185">Reference proteome</keyword>
<comment type="caution">
    <text evidence="1">The sequence shown here is derived from an EMBL/GenBank/DDBJ whole genome shotgun (WGS) entry which is preliminary data.</text>
</comment>
<dbReference type="EMBL" id="MTYJ01000090">
    <property type="protein sequence ID" value="OQV15340.1"/>
    <property type="molecule type" value="Genomic_DNA"/>
</dbReference>
<reference evidence="2" key="1">
    <citation type="submission" date="2017-01" db="EMBL/GenBank/DDBJ databases">
        <title>Comparative genomics of anhydrobiosis in the tardigrade Hypsibius dujardini.</title>
        <authorList>
            <person name="Yoshida Y."/>
            <person name="Koutsovoulos G."/>
            <person name="Laetsch D."/>
            <person name="Stevens L."/>
            <person name="Kumar S."/>
            <person name="Horikawa D."/>
            <person name="Ishino K."/>
            <person name="Komine S."/>
            <person name="Tomita M."/>
            <person name="Blaxter M."/>
            <person name="Arakawa K."/>
        </authorList>
    </citation>
    <scope>NUCLEOTIDE SEQUENCE [LARGE SCALE GENOMIC DNA]</scope>
    <source>
        <strain evidence="2">Z151</strain>
    </source>
</reference>
<sequence>MLLKPFNPSSKYATLPFDYYCPSLQKGGKLDRMICKTCGAYFATQVARRNPYCEPDDQKGDYEDMSDDEKIAAHVPASPENIPIMSDLTDQLRSDLVEDRPDLK</sequence>